<dbReference type="STRING" id="1219077.VAZ01S_010_00570"/>
<accession>U3BYN2</accession>
<dbReference type="PANTHER" id="PTHR12558:SF13">
    <property type="entry name" value="CELL DIVISION CYCLE PROTEIN 27 HOMOLOG"/>
    <property type="match status" value="1"/>
</dbReference>
<dbReference type="Gene3D" id="1.25.40.10">
    <property type="entry name" value="Tetratricopeptide repeat domain"/>
    <property type="match status" value="2"/>
</dbReference>
<dbReference type="Proteomes" id="UP000016567">
    <property type="component" value="Unassembled WGS sequence"/>
</dbReference>
<dbReference type="InterPro" id="IPR011990">
    <property type="entry name" value="TPR-like_helical_dom_sf"/>
</dbReference>
<feature type="repeat" description="TPR" evidence="1">
    <location>
        <begin position="81"/>
        <end position="114"/>
    </location>
</feature>
<evidence type="ECO:0008006" key="4">
    <source>
        <dbReference type="Google" id="ProtNLM"/>
    </source>
</evidence>
<evidence type="ECO:0000313" key="2">
    <source>
        <dbReference type="EMBL" id="GAD74404.1"/>
    </source>
</evidence>
<keyword evidence="3" id="KW-1185">Reference proteome</keyword>
<keyword evidence="1" id="KW-0802">TPR repeat</keyword>
<dbReference type="Pfam" id="PF13431">
    <property type="entry name" value="TPR_17"/>
    <property type="match status" value="1"/>
</dbReference>
<dbReference type="EMBL" id="BATL01000010">
    <property type="protein sequence ID" value="GAD74404.1"/>
    <property type="molecule type" value="Genomic_DNA"/>
</dbReference>
<dbReference type="eggNOG" id="COG0457">
    <property type="taxonomic scope" value="Bacteria"/>
</dbReference>
<dbReference type="InterPro" id="IPR019734">
    <property type="entry name" value="TPR_rpt"/>
</dbReference>
<evidence type="ECO:0000256" key="1">
    <source>
        <dbReference type="PROSITE-ProRule" id="PRU00339"/>
    </source>
</evidence>
<dbReference type="SUPFAM" id="SSF48452">
    <property type="entry name" value="TPR-like"/>
    <property type="match status" value="1"/>
</dbReference>
<proteinExistence type="predicted"/>
<comment type="caution">
    <text evidence="2">The sequence shown here is derived from an EMBL/GenBank/DDBJ whole genome shotgun (WGS) entry which is preliminary data.</text>
</comment>
<feature type="repeat" description="TPR" evidence="1">
    <location>
        <begin position="173"/>
        <end position="206"/>
    </location>
</feature>
<dbReference type="SMART" id="SM00028">
    <property type="entry name" value="TPR"/>
    <property type="match status" value="5"/>
</dbReference>
<sequence>MNRYLILLLWLVGCSTTEPHADFNSDLYSGVPVASLASGEPPKNESEAITRGDRALSNQQFDLALYEYLRSLSFPDAEYKEHTFYTVGQIHLARENYVLAEKSFQASVGEDPNHIGSLQALGTLYTKRGERQQGQQYYLNALNADQQRLGRDVKTRLSPQSLSTYLVDHQSPTEAYAGLGILYDLEQQHAFAQRLFDKALKINPRDVKALIGLGYSYYMSGELNKAVYFTQAALKQSPNQEQAINNLALIAIAQDQPQQALSIFRRHMSEEKALNNVGYFLILNGKPDEAIPYLQRAIDTKPSYYELANKNLVRALSLIRKNGDTSRAVITTPK</sequence>
<dbReference type="AlphaFoldDB" id="U3BYN2"/>
<reference evidence="2 3" key="1">
    <citation type="submission" date="2013-09" db="EMBL/GenBank/DDBJ databases">
        <title>Whole genome shotgun sequence of Vibrio azureus NBRC 104587.</title>
        <authorList>
            <person name="Isaki S."/>
            <person name="Hosoyama A."/>
            <person name="Numata M."/>
            <person name="Hashimoto M."/>
            <person name="Hosoyama Y."/>
            <person name="Tsuchikane K."/>
            <person name="Noguchi M."/>
            <person name="Hirakata S."/>
            <person name="Ichikawa N."/>
            <person name="Ohji S."/>
            <person name="Yamazoe A."/>
            <person name="Fujita N."/>
        </authorList>
    </citation>
    <scope>NUCLEOTIDE SEQUENCE [LARGE SCALE GENOMIC DNA]</scope>
    <source>
        <strain evidence="2 3">NBRC 104587</strain>
    </source>
</reference>
<feature type="repeat" description="TPR" evidence="1">
    <location>
        <begin position="271"/>
        <end position="304"/>
    </location>
</feature>
<dbReference type="PANTHER" id="PTHR12558">
    <property type="entry name" value="CELL DIVISION CYCLE 16,23,27"/>
    <property type="match status" value="1"/>
</dbReference>
<gene>
    <name evidence="2" type="ORF">VAZ01S_010_00570</name>
</gene>
<feature type="repeat" description="TPR" evidence="1">
    <location>
        <begin position="207"/>
        <end position="240"/>
    </location>
</feature>
<protein>
    <recommendedName>
        <fullName evidence="4">TadD protein</fullName>
    </recommendedName>
</protein>
<dbReference type="PROSITE" id="PS50005">
    <property type="entry name" value="TPR"/>
    <property type="match status" value="4"/>
</dbReference>
<organism evidence="2 3">
    <name type="scientific">Vibrio azureus NBRC 104587</name>
    <dbReference type="NCBI Taxonomy" id="1219077"/>
    <lineage>
        <taxon>Bacteria</taxon>
        <taxon>Pseudomonadati</taxon>
        <taxon>Pseudomonadota</taxon>
        <taxon>Gammaproteobacteria</taxon>
        <taxon>Vibrionales</taxon>
        <taxon>Vibrionaceae</taxon>
        <taxon>Vibrio</taxon>
    </lineage>
</organism>
<dbReference type="Pfam" id="PF13181">
    <property type="entry name" value="TPR_8"/>
    <property type="match status" value="1"/>
</dbReference>
<evidence type="ECO:0000313" key="3">
    <source>
        <dbReference type="Proteomes" id="UP000016567"/>
    </source>
</evidence>
<name>U3BYN2_9VIBR</name>